<dbReference type="InterPro" id="IPR005202">
    <property type="entry name" value="TF_GRAS"/>
</dbReference>
<keyword evidence="7" id="KW-1185">Reference proteome</keyword>
<feature type="region of interest" description="SAW" evidence="3">
    <location>
        <begin position="467"/>
        <end position="541"/>
    </location>
</feature>
<dbReference type="OrthoDB" id="593669at2759"/>
<dbReference type="Pfam" id="PF03514">
    <property type="entry name" value="GRAS"/>
    <property type="match status" value="1"/>
</dbReference>
<reference evidence="6" key="1">
    <citation type="journal article" date="2017" name="Plant J.">
        <title>The pomegranate (Punica granatum L.) genome and the genomics of punicalagin biosynthesis.</title>
        <authorList>
            <person name="Qin G."/>
            <person name="Xu C."/>
            <person name="Ming R."/>
            <person name="Tang H."/>
            <person name="Guyot R."/>
            <person name="Kramer E.M."/>
            <person name="Hu Y."/>
            <person name="Yi X."/>
            <person name="Qi Y."/>
            <person name="Xu X."/>
            <person name="Gao Z."/>
            <person name="Pan H."/>
            <person name="Jian J."/>
            <person name="Tian Y."/>
            <person name="Yue Z."/>
            <person name="Xu Y."/>
        </authorList>
    </citation>
    <scope>NUCLEOTIDE SEQUENCE [LARGE SCALE GENOMIC DNA]</scope>
    <source>
        <strain evidence="6">cv. Dabenzi</strain>
    </source>
</reference>
<dbReference type="EMBL" id="MTKT01001158">
    <property type="protein sequence ID" value="OWM85633.1"/>
    <property type="molecule type" value="Genomic_DNA"/>
</dbReference>
<evidence type="ECO:0000256" key="1">
    <source>
        <dbReference type="ARBA" id="ARBA00023015"/>
    </source>
</evidence>
<organism evidence="5 6">
    <name type="scientific">Punica granatum</name>
    <name type="common">Pomegranate</name>
    <dbReference type="NCBI Taxonomy" id="22663"/>
    <lineage>
        <taxon>Eukaryota</taxon>
        <taxon>Viridiplantae</taxon>
        <taxon>Streptophyta</taxon>
        <taxon>Embryophyta</taxon>
        <taxon>Tracheophyta</taxon>
        <taxon>Spermatophyta</taxon>
        <taxon>Magnoliopsida</taxon>
        <taxon>eudicotyledons</taxon>
        <taxon>Gunneridae</taxon>
        <taxon>Pentapetalae</taxon>
        <taxon>rosids</taxon>
        <taxon>malvids</taxon>
        <taxon>Myrtales</taxon>
        <taxon>Lythraceae</taxon>
        <taxon>Punica</taxon>
    </lineage>
</organism>
<dbReference type="GeneID" id="116207917"/>
<dbReference type="PROSITE" id="PS50985">
    <property type="entry name" value="GRAS"/>
    <property type="match status" value="1"/>
</dbReference>
<evidence type="ECO:0000256" key="4">
    <source>
        <dbReference type="SAM" id="MobiDB-lite"/>
    </source>
</evidence>
<evidence type="ECO:0000256" key="3">
    <source>
        <dbReference type="PROSITE-ProRule" id="PRU01191"/>
    </source>
</evidence>
<evidence type="ECO:0000313" key="6">
    <source>
        <dbReference type="Proteomes" id="UP000197138"/>
    </source>
</evidence>
<reference evidence="8" key="4">
    <citation type="submission" date="2025-04" db="UniProtKB">
        <authorList>
            <consortium name="RefSeq"/>
        </authorList>
    </citation>
    <scope>IDENTIFICATION</scope>
    <source>
        <tissue evidence="8">Leaf</tissue>
    </source>
</reference>
<dbReference type="PANTHER" id="PTHR31636">
    <property type="entry name" value="OSJNBA0084A10.13 PROTEIN-RELATED"/>
    <property type="match status" value="1"/>
</dbReference>
<comment type="caution">
    <text evidence="3">Lacks conserved residue(s) required for the propagation of feature annotation.</text>
</comment>
<feature type="region of interest" description="Disordered" evidence="4">
    <location>
        <begin position="72"/>
        <end position="91"/>
    </location>
</feature>
<feature type="region of interest" description="Leucine repeat II (LRII)" evidence="3">
    <location>
        <begin position="325"/>
        <end position="357"/>
    </location>
</feature>
<protein>
    <submittedName>
        <fullName evidence="8">Scarecrow-like protein 13</fullName>
    </submittedName>
</protein>
<sequence length="541" mass="60901">MQRFYYQPMQGMEPYYSPPFQVIHNDATSSHETGSQGTKFSSQEQYFTLESSPAASGFIGYDSPSAISGLTSRSPFSTQGSQSFVSDPLHSSSDNLYGSPISGSSVANEDSEQWHKLKELENLLLGPESDTSDSSNCCVTSGVNHHLNSYGRWNQAQMMEIIPRLDLKQLLELCAEKISESDTPMAATMMEELDKKVSVLGGPIERLGAYLLEGLKARLESSGSLIYRKLKCVEPTSNELMSYMSILYQICPYWKFAYESANVTIWEAMRNEPRIHIIDFQIAQGTQWVFFMEGLKARGGQLPSIRITGVDDSQSAHARGGGLDLVGRKLVKAAESCGIQFEFHKSAMSGHEVQYENLGLHHGEAIAVNFPYVLHHMPDESVSVENHRDRLLRLVKSLSPKVVTLVEQESNTNTSPFVPRFREMLDYYLAMFESIDAGSSQESSLDSKKRISAEQNCVARDIVNMIACEGLDRVERHELLGKWRMRFSMAGFQQLRLSPFVTEAIRGLLRGYSRNFKVEERDGALYLWWLNRCMVTSSAWR</sequence>
<keyword evidence="1" id="KW-0805">Transcription regulation</keyword>
<keyword evidence="2" id="KW-0804">Transcription</keyword>
<evidence type="ECO:0000313" key="7">
    <source>
        <dbReference type="Proteomes" id="UP000515151"/>
    </source>
</evidence>
<accession>A0A218XKZ3</accession>
<dbReference type="RefSeq" id="XP_031396898.1">
    <property type="nucleotide sequence ID" value="XM_031541038.1"/>
</dbReference>
<evidence type="ECO:0000256" key="2">
    <source>
        <dbReference type="ARBA" id="ARBA00023163"/>
    </source>
</evidence>
<comment type="similarity">
    <text evidence="3">Belongs to the GRAS family.</text>
</comment>
<gene>
    <name evidence="8" type="primary">LOC116207917</name>
    <name evidence="5" type="ORF">CDL15_Pgr029056</name>
</gene>
<dbReference type="Proteomes" id="UP000515151">
    <property type="component" value="Chromosome 5"/>
</dbReference>
<dbReference type="AlphaFoldDB" id="A0A218XKZ3"/>
<dbReference type="Proteomes" id="UP000197138">
    <property type="component" value="Unassembled WGS sequence"/>
</dbReference>
<proteinExistence type="inferred from homology"/>
<feature type="region of interest" description="Leucine repeat I (LRI)" evidence="3">
    <location>
        <begin position="165"/>
        <end position="225"/>
    </location>
</feature>
<feature type="short sequence motif" description="VHIID" evidence="3">
    <location>
        <begin position="275"/>
        <end position="279"/>
    </location>
</feature>
<evidence type="ECO:0000313" key="5">
    <source>
        <dbReference type="EMBL" id="OWM85633.1"/>
    </source>
</evidence>
<name>A0A218XKZ3_PUNGR</name>
<feature type="region of interest" description="VHIID" evidence="3">
    <location>
        <begin position="244"/>
        <end position="309"/>
    </location>
</feature>
<evidence type="ECO:0000313" key="8">
    <source>
        <dbReference type="RefSeq" id="XP_031396898.1"/>
    </source>
</evidence>
<reference evidence="7" key="3">
    <citation type="journal article" date="2020" name="Plant Biotechnol. J.">
        <title>The pomegranate (Punica granatum L.) draft genome dissects genetic divergence between soft- and hard-seeded cultivars.</title>
        <authorList>
            <person name="Luo X."/>
            <person name="Li H."/>
            <person name="Wu Z."/>
            <person name="Yao W."/>
            <person name="Zhao P."/>
            <person name="Cao D."/>
            <person name="Yu H."/>
            <person name="Li K."/>
            <person name="Poudel K."/>
            <person name="Zhao D."/>
            <person name="Zhang F."/>
            <person name="Xia X."/>
            <person name="Chen L."/>
            <person name="Wang Q."/>
            <person name="Jing D."/>
            <person name="Cao S."/>
        </authorList>
    </citation>
    <scope>NUCLEOTIDE SEQUENCE [LARGE SCALE GENOMIC DNA]</scope>
</reference>
<reference evidence="5" key="2">
    <citation type="submission" date="2017-06" db="EMBL/GenBank/DDBJ databases">
        <title>The pomegranate genome and the genomics of punicalagin biosynthesis.</title>
        <authorList>
            <person name="Xu C."/>
        </authorList>
    </citation>
    <scope>NUCLEOTIDE SEQUENCE [LARGE SCALE GENOMIC DNA]</scope>
    <source>
        <tissue evidence="5">Fresh leaf</tissue>
    </source>
</reference>